<comment type="caution">
    <text evidence="4">The sequence shown here is derived from an EMBL/GenBank/DDBJ whole genome shotgun (WGS) entry which is preliminary data.</text>
</comment>
<feature type="compositionally biased region" description="Polar residues" evidence="2">
    <location>
        <begin position="351"/>
        <end position="362"/>
    </location>
</feature>
<feature type="domain" description="4'-phosphopantetheinyl transferase" evidence="3">
    <location>
        <begin position="11"/>
        <end position="110"/>
    </location>
</feature>
<dbReference type="GO" id="GO:0008897">
    <property type="term" value="F:holo-[acyl-carrier-protein] synthase activity"/>
    <property type="evidence" value="ECO:0007669"/>
    <property type="project" value="InterPro"/>
</dbReference>
<evidence type="ECO:0000259" key="3">
    <source>
        <dbReference type="Pfam" id="PF01648"/>
    </source>
</evidence>
<reference evidence="4" key="1">
    <citation type="journal article" date="2021" name="Nat. Commun.">
        <title>Genetic determinants of endophytism in the Arabidopsis root mycobiome.</title>
        <authorList>
            <person name="Mesny F."/>
            <person name="Miyauchi S."/>
            <person name="Thiergart T."/>
            <person name="Pickel B."/>
            <person name="Atanasova L."/>
            <person name="Karlsson M."/>
            <person name="Huettel B."/>
            <person name="Barry K.W."/>
            <person name="Haridas S."/>
            <person name="Chen C."/>
            <person name="Bauer D."/>
            <person name="Andreopoulos W."/>
            <person name="Pangilinan J."/>
            <person name="LaButti K."/>
            <person name="Riley R."/>
            <person name="Lipzen A."/>
            <person name="Clum A."/>
            <person name="Drula E."/>
            <person name="Henrissat B."/>
            <person name="Kohler A."/>
            <person name="Grigoriev I.V."/>
            <person name="Martin F.M."/>
            <person name="Hacquard S."/>
        </authorList>
    </citation>
    <scope>NUCLEOTIDE SEQUENCE</scope>
    <source>
        <strain evidence="4">MPI-CAGE-CH-0243</strain>
    </source>
</reference>
<evidence type="ECO:0000313" key="4">
    <source>
        <dbReference type="EMBL" id="KAH7121174.1"/>
    </source>
</evidence>
<dbReference type="OrthoDB" id="15433at2759"/>
<feature type="region of interest" description="Disordered" evidence="2">
    <location>
        <begin position="230"/>
        <end position="250"/>
    </location>
</feature>
<dbReference type="GO" id="GO:0000287">
    <property type="term" value="F:magnesium ion binding"/>
    <property type="evidence" value="ECO:0007669"/>
    <property type="project" value="InterPro"/>
</dbReference>
<dbReference type="EMBL" id="JAGMWT010000010">
    <property type="protein sequence ID" value="KAH7121174.1"/>
    <property type="molecule type" value="Genomic_DNA"/>
</dbReference>
<dbReference type="Proteomes" id="UP000700596">
    <property type="component" value="Unassembled WGS sequence"/>
</dbReference>
<dbReference type="SUPFAM" id="SSF56214">
    <property type="entry name" value="4'-phosphopantetheinyl transferase"/>
    <property type="match status" value="1"/>
</dbReference>
<proteinExistence type="predicted"/>
<protein>
    <recommendedName>
        <fullName evidence="3">4'-phosphopantetheinyl transferase domain-containing protein</fullName>
    </recommendedName>
</protein>
<dbReference type="InterPro" id="IPR008278">
    <property type="entry name" value="4-PPantetheinyl_Trfase_dom"/>
</dbReference>
<feature type="region of interest" description="Disordered" evidence="2">
    <location>
        <begin position="346"/>
        <end position="370"/>
    </location>
</feature>
<name>A0A9P9IIX7_9PLEO</name>
<organism evidence="4 5">
    <name type="scientific">Dendryphion nanum</name>
    <dbReference type="NCBI Taxonomy" id="256645"/>
    <lineage>
        <taxon>Eukaryota</taxon>
        <taxon>Fungi</taxon>
        <taxon>Dikarya</taxon>
        <taxon>Ascomycota</taxon>
        <taxon>Pezizomycotina</taxon>
        <taxon>Dothideomycetes</taxon>
        <taxon>Pleosporomycetidae</taxon>
        <taxon>Pleosporales</taxon>
        <taxon>Torulaceae</taxon>
        <taxon>Dendryphion</taxon>
    </lineage>
</organism>
<accession>A0A9P9IIX7</accession>
<gene>
    <name evidence="4" type="ORF">B0J11DRAFT_508199</name>
</gene>
<keyword evidence="5" id="KW-1185">Reference proteome</keyword>
<evidence type="ECO:0000256" key="2">
    <source>
        <dbReference type="SAM" id="MobiDB-lite"/>
    </source>
</evidence>
<dbReference type="InterPro" id="IPR037143">
    <property type="entry name" value="4-PPantetheinyl_Trfase_dom_sf"/>
</dbReference>
<evidence type="ECO:0000256" key="1">
    <source>
        <dbReference type="ARBA" id="ARBA00022679"/>
    </source>
</evidence>
<keyword evidence="1" id="KW-0808">Transferase</keyword>
<evidence type="ECO:0000313" key="5">
    <source>
        <dbReference type="Proteomes" id="UP000700596"/>
    </source>
</evidence>
<dbReference type="Pfam" id="PF01648">
    <property type="entry name" value="ACPS"/>
    <property type="match status" value="1"/>
</dbReference>
<dbReference type="AlphaFoldDB" id="A0A9P9IIX7"/>
<dbReference type="Gene3D" id="3.90.470.20">
    <property type="entry name" value="4'-phosphopantetheinyl transferase domain"/>
    <property type="match status" value="1"/>
</dbReference>
<sequence>MPLRPFPYSLRVGTDICSISRVRELLTGKNRKTNSDPTALLAQFLTKVFTWPERQAFEDRFDSYAKACKHPDQVSAFLAGRWAAKEACRKACTHLSTSNGFHNIMILPSNPKRSPKFGTQAPTGIVLRQALQAYLVRKEETRTHDQLVRRVGFSSAEFDMEKVEGQSFQVSISHDGEYATAVAVVPPMPQEWSLDVGSLGMDPSASEKTVPLNDCEVAQFDTILEGNTISSIRSPSEDNKDLDLDTATTTGRSDSLNELLQEISQLKNRIKLRLRQALKHLILSQKSSAPRQMVPGELVPSVTHYLKLDIHECGYELKTSGAWLGPGAAQDMAPKGAPEIFPMHYVIGPKNSPSQSKSTGPDSDSRHVYGPSTSLDLQLGDFLMRPGFSASHHYTERRKAYLGNFIR</sequence>